<dbReference type="Proteomes" id="UP000578449">
    <property type="component" value="Unassembled WGS sequence"/>
</dbReference>
<dbReference type="InterPro" id="IPR010071">
    <property type="entry name" value="AA_adenyl_dom"/>
</dbReference>
<dbReference type="Gene3D" id="3.30.559.30">
    <property type="entry name" value="Nonribosomal peptide synthetase, condensation domain"/>
    <property type="match status" value="2"/>
</dbReference>
<comment type="caution">
    <text evidence="7">The sequence shown here is derived from an EMBL/GenBank/DDBJ whole genome shotgun (WGS) entry which is preliminary data.</text>
</comment>
<dbReference type="SUPFAM" id="SSF52777">
    <property type="entry name" value="CoA-dependent acyltransferases"/>
    <property type="match status" value="4"/>
</dbReference>
<dbReference type="RefSeq" id="WP_221336732.1">
    <property type="nucleotide sequence ID" value="NZ_BAABIX010000002.1"/>
</dbReference>
<dbReference type="CDD" id="cd19540">
    <property type="entry name" value="LCL_NRPS-like"/>
    <property type="match status" value="1"/>
</dbReference>
<dbReference type="InterPro" id="IPR020806">
    <property type="entry name" value="PKS_PP-bd"/>
</dbReference>
<dbReference type="Pfam" id="PF00550">
    <property type="entry name" value="PP-binding"/>
    <property type="match status" value="2"/>
</dbReference>
<dbReference type="FunFam" id="3.40.50.980:FF:000002">
    <property type="entry name" value="Enterobactin synthetase component F"/>
    <property type="match status" value="1"/>
</dbReference>
<dbReference type="CDD" id="cd17646">
    <property type="entry name" value="A_NRPS_AB3403-like"/>
    <property type="match status" value="1"/>
</dbReference>
<dbReference type="InterPro" id="IPR009081">
    <property type="entry name" value="PP-bd_ACP"/>
</dbReference>
<dbReference type="FunFam" id="3.40.50.12780:FF:000012">
    <property type="entry name" value="Non-ribosomal peptide synthetase"/>
    <property type="match status" value="2"/>
</dbReference>
<dbReference type="InterPro" id="IPR029058">
    <property type="entry name" value="AB_hydrolase_fold"/>
</dbReference>
<evidence type="ECO:0000256" key="5">
    <source>
        <dbReference type="SAM" id="MobiDB-lite"/>
    </source>
</evidence>
<dbReference type="SUPFAM" id="SSF47336">
    <property type="entry name" value="ACP-like"/>
    <property type="match status" value="2"/>
</dbReference>
<name>A0A840P884_9ACTN</name>
<dbReference type="FunFam" id="1.10.1200.10:FF:000016">
    <property type="entry name" value="Non-ribosomal peptide synthase"/>
    <property type="match status" value="2"/>
</dbReference>
<dbReference type="Pfam" id="PF00501">
    <property type="entry name" value="AMP-binding"/>
    <property type="match status" value="2"/>
</dbReference>
<dbReference type="SMART" id="SM00823">
    <property type="entry name" value="PKS_PP"/>
    <property type="match status" value="2"/>
</dbReference>
<dbReference type="Gene3D" id="1.10.1200.10">
    <property type="entry name" value="ACP-like"/>
    <property type="match status" value="1"/>
</dbReference>
<dbReference type="CDD" id="cd05930">
    <property type="entry name" value="A_NRPS"/>
    <property type="match status" value="1"/>
</dbReference>
<gene>
    <name evidence="7" type="ORF">HNP84_005246</name>
</gene>
<dbReference type="FunFam" id="3.30.559.30:FF:000001">
    <property type="entry name" value="Non-ribosomal peptide synthetase"/>
    <property type="match status" value="1"/>
</dbReference>
<keyword evidence="4" id="KW-0436">Ligase</keyword>
<proteinExistence type="predicted"/>
<dbReference type="InterPro" id="IPR001242">
    <property type="entry name" value="Condensation_dom"/>
</dbReference>
<reference evidence="7 8" key="1">
    <citation type="submission" date="2020-08" db="EMBL/GenBank/DDBJ databases">
        <title>Genomic Encyclopedia of Type Strains, Phase IV (KMG-IV): sequencing the most valuable type-strain genomes for metagenomic binning, comparative biology and taxonomic classification.</title>
        <authorList>
            <person name="Goeker M."/>
        </authorList>
    </citation>
    <scope>NUCLEOTIDE SEQUENCE [LARGE SCALE GENOMIC DNA]</scope>
    <source>
        <strain evidence="7 8">DSM 45615</strain>
    </source>
</reference>
<dbReference type="Pfam" id="PF13193">
    <property type="entry name" value="AMP-binding_C"/>
    <property type="match status" value="2"/>
</dbReference>
<evidence type="ECO:0000313" key="7">
    <source>
        <dbReference type="EMBL" id="MBB5135502.1"/>
    </source>
</evidence>
<keyword evidence="8" id="KW-1185">Reference proteome</keyword>
<dbReference type="EMBL" id="JACHGN010000011">
    <property type="protein sequence ID" value="MBB5135502.1"/>
    <property type="molecule type" value="Genomic_DNA"/>
</dbReference>
<dbReference type="SUPFAM" id="SSF56801">
    <property type="entry name" value="Acetyl-CoA synthetase-like"/>
    <property type="match status" value="2"/>
</dbReference>
<dbReference type="GO" id="GO:0031177">
    <property type="term" value="F:phosphopantetheine binding"/>
    <property type="evidence" value="ECO:0007669"/>
    <property type="project" value="InterPro"/>
</dbReference>
<feature type="domain" description="Carrier" evidence="6">
    <location>
        <begin position="969"/>
        <end position="1044"/>
    </location>
</feature>
<dbReference type="GO" id="GO:0072330">
    <property type="term" value="P:monocarboxylic acid biosynthetic process"/>
    <property type="evidence" value="ECO:0007669"/>
    <property type="project" value="UniProtKB-ARBA"/>
</dbReference>
<evidence type="ECO:0000259" key="6">
    <source>
        <dbReference type="PROSITE" id="PS50075"/>
    </source>
</evidence>
<dbReference type="NCBIfam" id="NF003417">
    <property type="entry name" value="PRK04813.1"/>
    <property type="match status" value="2"/>
</dbReference>
<dbReference type="Pfam" id="PF00668">
    <property type="entry name" value="Condensation"/>
    <property type="match status" value="2"/>
</dbReference>
<dbReference type="FunFam" id="2.30.38.10:FF:000001">
    <property type="entry name" value="Non-ribosomal peptide synthetase PvdI"/>
    <property type="match status" value="2"/>
</dbReference>
<dbReference type="InterPro" id="IPR036736">
    <property type="entry name" value="ACP-like_sf"/>
</dbReference>
<dbReference type="GO" id="GO:0044550">
    <property type="term" value="P:secondary metabolite biosynthetic process"/>
    <property type="evidence" value="ECO:0007669"/>
    <property type="project" value="UniProtKB-ARBA"/>
</dbReference>
<dbReference type="FunFam" id="3.40.50.980:FF:000001">
    <property type="entry name" value="Non-ribosomal peptide synthetase"/>
    <property type="match status" value="2"/>
</dbReference>
<feature type="domain" description="Carrier" evidence="6">
    <location>
        <begin position="2026"/>
        <end position="2101"/>
    </location>
</feature>
<dbReference type="GO" id="GO:0043041">
    <property type="term" value="P:amino acid activation for nonribosomal peptide biosynthetic process"/>
    <property type="evidence" value="ECO:0007669"/>
    <property type="project" value="TreeGrafter"/>
</dbReference>
<dbReference type="Gene3D" id="3.30.300.30">
    <property type="match status" value="2"/>
</dbReference>
<evidence type="ECO:0000256" key="2">
    <source>
        <dbReference type="ARBA" id="ARBA00022450"/>
    </source>
</evidence>
<evidence type="ECO:0000256" key="1">
    <source>
        <dbReference type="ARBA" id="ARBA00001957"/>
    </source>
</evidence>
<dbReference type="PANTHER" id="PTHR45527:SF1">
    <property type="entry name" value="FATTY ACID SYNTHASE"/>
    <property type="match status" value="1"/>
</dbReference>
<evidence type="ECO:0000256" key="4">
    <source>
        <dbReference type="ARBA" id="ARBA00022598"/>
    </source>
</evidence>
<evidence type="ECO:0000313" key="8">
    <source>
        <dbReference type="Proteomes" id="UP000578449"/>
    </source>
</evidence>
<dbReference type="InterPro" id="IPR045851">
    <property type="entry name" value="AMP-bd_C_sf"/>
</dbReference>
<dbReference type="NCBIfam" id="TIGR01733">
    <property type="entry name" value="AA-adenyl-dom"/>
    <property type="match status" value="2"/>
</dbReference>
<comment type="cofactor">
    <cofactor evidence="1">
        <name>pantetheine 4'-phosphate</name>
        <dbReference type="ChEBI" id="CHEBI:47942"/>
    </cofactor>
</comment>
<dbReference type="InterPro" id="IPR000873">
    <property type="entry name" value="AMP-dep_synth/lig_dom"/>
</dbReference>
<dbReference type="Gene3D" id="2.30.38.10">
    <property type="entry name" value="Luciferase, Domain 3"/>
    <property type="match status" value="2"/>
</dbReference>
<dbReference type="InterPro" id="IPR025110">
    <property type="entry name" value="AMP-bd_C"/>
</dbReference>
<dbReference type="CDD" id="cd19543">
    <property type="entry name" value="DCL_NRPS"/>
    <property type="match status" value="1"/>
</dbReference>
<dbReference type="FunFam" id="3.30.300.30:FF:000010">
    <property type="entry name" value="Enterobactin synthetase component F"/>
    <property type="match status" value="2"/>
</dbReference>
<dbReference type="Gene3D" id="3.40.50.1820">
    <property type="entry name" value="alpha/beta hydrolase"/>
    <property type="match status" value="1"/>
</dbReference>
<dbReference type="GO" id="GO:0008610">
    <property type="term" value="P:lipid biosynthetic process"/>
    <property type="evidence" value="ECO:0007669"/>
    <property type="project" value="UniProtKB-ARBA"/>
</dbReference>
<dbReference type="Gene3D" id="3.40.50.980">
    <property type="match status" value="4"/>
</dbReference>
<protein>
    <submittedName>
        <fullName evidence="7">Amino acid adenylation domain-containing protein</fullName>
    </submittedName>
</protein>
<organism evidence="7 8">
    <name type="scientific">Thermocatellispora tengchongensis</name>
    <dbReference type="NCBI Taxonomy" id="1073253"/>
    <lineage>
        <taxon>Bacteria</taxon>
        <taxon>Bacillati</taxon>
        <taxon>Actinomycetota</taxon>
        <taxon>Actinomycetes</taxon>
        <taxon>Streptosporangiales</taxon>
        <taxon>Streptosporangiaceae</taxon>
        <taxon>Thermocatellispora</taxon>
    </lineage>
</organism>
<dbReference type="PANTHER" id="PTHR45527">
    <property type="entry name" value="NONRIBOSOMAL PEPTIDE SYNTHETASE"/>
    <property type="match status" value="1"/>
</dbReference>
<sequence>MKRSNIEDILPLTPFQEGLLFHSLYDEQAPDVYTVEYTLELTGALDEHALRTAAEALIRRHPPLRACFRQRRNGEPAQIIPREVPLPWERIDLTALPPAERRAEADRLLDRARSRRFDPATPPLLRFTLIRLEPERHLLVLLNHHILVDGWSMPVLFEELFTLYAAGGDASALGPVAPYRDYLAWLSAQDRQAAADAWRQALAGIEEPTRVAPAGHQVSELPRRVTVEPDPELAEGLARAAKRHGVTLNTLVQVAWAAVVGHLTGREDVVFGATVSGRPAELPDAERMVGLFINTVPVRVNLRPGRTLAGALREVQAEQSALIAHHHLGLTDIHAAAGAGELFDTCVVFENYPLDPAALRLTGDDGLQVTGLSIRDAAHYPLRLAVMPGDRMPLHLDYRADLFDRDAAEAIAGRLLRALRALAGEGDPRVADLDLLAPEERYGVLEGWNDTARPVPPATLADLLEAQAAATPDHTALVFEDRWLTYAELNAHADRLARLLRDHGIGPEQRVAVLVPRSVELVTALLAIVKAGASYVPVDPGYPADRIRYLLQDAAPALVLTTEATAGAAGDARACVVLDAPATRERLARCPAVPLGDSERTAPLSADHPAYVIYTSGSTGRPKGVVVPHRGIVNRLLWMQAQYRLGPQDRVLQKTPAGFDVSVWEFFWPLITGATLVVARPEGHKDPDYLARLIQREGVTTVHFVPPMLRVFLQSPAAGGCTTLRRVICSGEALPVDLERLFFATLDDAELHNLYGPTEASVDVTYWPCRRDAPPAASVPIGRPVWNTRVYVLDGALRPVPPGVAGELYLAGVQLARGYLNRPGLTAGRFVPDPYGPPGSRMYRTGDLVHWSDDGHLVFHGRADHQVKIRGFRIEPGEIEAALAEHPDVGQATVLVREDQPGDPRLVAYLTLRGPAGAERLHDHLAGRLPDYMVPSALVVLEEFPLTPNGKLDRRALPAPGTPVSRGRAPRTPQEEKLCALAAETLGLERVTIDDDFFHLGGHSLLAVRYASRIRAELGVSPDIRTLFEAPTVAELSRRLAATRDARPALVAGPRPEDVPLSSAQRRLWFLDRFEEPGAAYVMPLALRLTGPLDVEALRLALRDVVVRHESLRTVYEEKGGAPRQRVLAPAEIEVELNVHEVAEAELQARVDEAARRPLPLGDRALPFRASLFRLSPEDAVLLVALHHIAGDGWSMGPLAVDLTTAYAARRDGRAPGWEPLPVQYADYTLWMRDLLGDEDDPGSLAHRQLAHWRAALQDLPEILDLPYDRPRPTEATYRGATVRFRLEPELQRDLLDLAKRRGVTLFMILHAALAALYTRLGAGTDIPIGSPVAGRTDAALDPLVGCFVNTLVLRADTSGDPTFARLLERVRDTDLNAFANQDLPFERLVEALNPSRSLARHPLFQTMLVLQNTETAPLRMAEIAAEQFPADLGIAKFDLLFNFDEHYGPGGTPQGVDAFVEYSTDLFEAGTAEALAARLVRVLRAVARDEDLRIGEIDLLTPQERHTVLERWNDTARPLRAATLAGLFEEQAAATPDRTAVVFGDRRLTYAELDAGAGRLAVLLNRHGVGPEDFVAIAMPRSADMMIAVLAVLKAGAAYLPLDPGYPADRIAYILGDAAPAALLTDRETAGRIPAFAGTTVLVDDDKTLTELAELAGLTGAADRAGRAGPANAAYAIYTSGSTGRPKGVVVQHGSAVDLVAWAIEEFGTQRLGYVAASTSLNFDVSVFEMFAPLCCGGTVEIVRDLLALGEEPGRRWKGTLVSGVPSAARQLFAPGATAPDAEVVALAGEAFPLHDALAVRDALPDARIANIYGPTEATVYSTAWSADGPITQAPPIGRPIRNRRAYVLDAALRPVPPGVTGELYLGGPGLARGYLGRPGLTAERFVPDPYGPPGARMYRTGDLVHWDRDGLLVYHGRADHQVKVRGFRIEPGEIETTLAGHPDVAQAAVVVREDQPGDPRLTAYVTLRAPVDTAELRAHLAARLPEYMVPSALVTLDRLPLTPNGKLDRRALPAPEARVSAGRAPRTPQEETLCALAAETLGLERVTIDDNFFDLGGHSLLATQFVNKVRATLGAELSLRALFETPTVAGIAPKLNGRARVRPALRPMRRPGGER</sequence>
<accession>A0A840P884</accession>
<keyword evidence="2" id="KW-0596">Phosphopantetheine</keyword>
<dbReference type="InterPro" id="IPR020845">
    <property type="entry name" value="AMP-binding_CS"/>
</dbReference>
<dbReference type="PROSITE" id="PS00455">
    <property type="entry name" value="AMP_BINDING"/>
    <property type="match status" value="1"/>
</dbReference>
<dbReference type="GO" id="GO:0005737">
    <property type="term" value="C:cytoplasm"/>
    <property type="evidence" value="ECO:0007669"/>
    <property type="project" value="TreeGrafter"/>
</dbReference>
<dbReference type="InterPro" id="IPR023213">
    <property type="entry name" value="CAT-like_dom_sf"/>
</dbReference>
<keyword evidence="3" id="KW-0597">Phosphoprotein</keyword>
<dbReference type="GO" id="GO:0016874">
    <property type="term" value="F:ligase activity"/>
    <property type="evidence" value="ECO:0007669"/>
    <property type="project" value="UniProtKB-KW"/>
</dbReference>
<dbReference type="Gene3D" id="3.30.559.10">
    <property type="entry name" value="Chloramphenicol acetyltransferase-like domain"/>
    <property type="match status" value="2"/>
</dbReference>
<dbReference type="PROSITE" id="PS50075">
    <property type="entry name" value="CARRIER"/>
    <property type="match status" value="2"/>
</dbReference>
<evidence type="ECO:0000256" key="3">
    <source>
        <dbReference type="ARBA" id="ARBA00022553"/>
    </source>
</evidence>
<feature type="region of interest" description="Disordered" evidence="5">
    <location>
        <begin position="952"/>
        <end position="973"/>
    </location>
</feature>